<feature type="region of interest" description="Disordered" evidence="1">
    <location>
        <begin position="1"/>
        <end position="30"/>
    </location>
</feature>
<gene>
    <name evidence="3" type="ORF">UFOVP152_17</name>
</gene>
<evidence type="ECO:0000313" key="3">
    <source>
        <dbReference type="EMBL" id="CAB5162287.1"/>
    </source>
</evidence>
<feature type="domain" description="Bbp19-like phage" evidence="2">
    <location>
        <begin position="37"/>
        <end position="99"/>
    </location>
</feature>
<dbReference type="InterPro" id="IPR057447">
    <property type="entry name" value="Bbp19-like_phage"/>
</dbReference>
<accession>A0A6J7W884</accession>
<dbReference type="Pfam" id="PF25181">
    <property type="entry name" value="Phage_Bbp19"/>
    <property type="match status" value="1"/>
</dbReference>
<name>A0A6J7W884_9CAUD</name>
<dbReference type="EMBL" id="LR798200">
    <property type="protein sequence ID" value="CAB5162287.1"/>
    <property type="molecule type" value="Genomic_DNA"/>
</dbReference>
<organism evidence="3">
    <name type="scientific">uncultured Caudovirales phage</name>
    <dbReference type="NCBI Taxonomy" id="2100421"/>
    <lineage>
        <taxon>Viruses</taxon>
        <taxon>Duplodnaviria</taxon>
        <taxon>Heunggongvirae</taxon>
        <taxon>Uroviricota</taxon>
        <taxon>Caudoviricetes</taxon>
        <taxon>Peduoviridae</taxon>
        <taxon>Maltschvirus</taxon>
        <taxon>Maltschvirus maltsch</taxon>
    </lineage>
</organism>
<reference evidence="3" key="1">
    <citation type="submission" date="2020-05" db="EMBL/GenBank/DDBJ databases">
        <authorList>
            <person name="Chiriac C."/>
            <person name="Salcher M."/>
            <person name="Ghai R."/>
            <person name="Kavagutti S V."/>
        </authorList>
    </citation>
    <scope>NUCLEOTIDE SEQUENCE</scope>
</reference>
<protein>
    <recommendedName>
        <fullName evidence="2">Bbp19-like phage domain-containing protein</fullName>
    </recommendedName>
</protein>
<sequence>MTDAADDPFDLSGHDKAANDRARKVQTEARTEAEDLRWLMSGKRGRRVMWRLLDRAGVFRSSFTGNSETFFREGQRNIGLIYLAQVHEHAPEAYSTMIEENRAKQ</sequence>
<feature type="compositionally biased region" description="Basic and acidic residues" evidence="1">
    <location>
        <begin position="12"/>
        <end position="30"/>
    </location>
</feature>
<proteinExistence type="predicted"/>
<evidence type="ECO:0000259" key="2">
    <source>
        <dbReference type="Pfam" id="PF25181"/>
    </source>
</evidence>
<evidence type="ECO:0000256" key="1">
    <source>
        <dbReference type="SAM" id="MobiDB-lite"/>
    </source>
</evidence>